<evidence type="ECO:0000259" key="1">
    <source>
        <dbReference type="PROSITE" id="PS50404"/>
    </source>
</evidence>
<dbReference type="Proteomes" id="UP000703661">
    <property type="component" value="Unassembled WGS sequence"/>
</dbReference>
<dbReference type="SUPFAM" id="SSF47616">
    <property type="entry name" value="GST C-terminal domain-like"/>
    <property type="match status" value="1"/>
</dbReference>
<dbReference type="InterPro" id="IPR010987">
    <property type="entry name" value="Glutathione-S-Trfase_C-like"/>
</dbReference>
<dbReference type="PROSITE" id="PS50405">
    <property type="entry name" value="GST_CTER"/>
    <property type="match status" value="1"/>
</dbReference>
<dbReference type="PROSITE" id="PS50404">
    <property type="entry name" value="GST_NTER"/>
    <property type="match status" value="1"/>
</dbReference>
<dbReference type="Pfam" id="PF14497">
    <property type="entry name" value="GST_C_3"/>
    <property type="match status" value="1"/>
</dbReference>
<feature type="domain" description="GST N-terminal" evidence="1">
    <location>
        <begin position="22"/>
        <end position="101"/>
    </location>
</feature>
<organism evidence="3 4">
    <name type="scientific">Entomortierella chlamydospora</name>
    <dbReference type="NCBI Taxonomy" id="101097"/>
    <lineage>
        <taxon>Eukaryota</taxon>
        <taxon>Fungi</taxon>
        <taxon>Fungi incertae sedis</taxon>
        <taxon>Mucoromycota</taxon>
        <taxon>Mortierellomycotina</taxon>
        <taxon>Mortierellomycetes</taxon>
        <taxon>Mortierellales</taxon>
        <taxon>Mortierellaceae</taxon>
        <taxon>Entomortierella</taxon>
    </lineage>
</organism>
<name>A0A9P6MHC0_9FUNG</name>
<feature type="domain" description="GST C-terminal" evidence="2">
    <location>
        <begin position="103"/>
        <end position="235"/>
    </location>
</feature>
<evidence type="ECO:0008006" key="5">
    <source>
        <dbReference type="Google" id="ProtNLM"/>
    </source>
</evidence>
<dbReference type="Gene3D" id="1.20.1050.10">
    <property type="match status" value="1"/>
</dbReference>
<dbReference type="AlphaFoldDB" id="A0A9P6MHC0"/>
<evidence type="ECO:0000259" key="2">
    <source>
        <dbReference type="PROSITE" id="PS50405"/>
    </source>
</evidence>
<dbReference type="InterPro" id="IPR004045">
    <property type="entry name" value="Glutathione_S-Trfase_N"/>
</dbReference>
<dbReference type="EMBL" id="JAAAID010003097">
    <property type="protein sequence ID" value="KAG0000844.1"/>
    <property type="molecule type" value="Genomic_DNA"/>
</dbReference>
<dbReference type="SUPFAM" id="SSF52833">
    <property type="entry name" value="Thioredoxin-like"/>
    <property type="match status" value="1"/>
</dbReference>
<dbReference type="PANTHER" id="PTHR11571:SF150">
    <property type="entry name" value="GLUTATHIONE S-TRANSFERASE"/>
    <property type="match status" value="1"/>
</dbReference>
<dbReference type="SFLD" id="SFLDS00019">
    <property type="entry name" value="Glutathione_Transferase_(cytos"/>
    <property type="match status" value="1"/>
</dbReference>
<reference evidence="3" key="1">
    <citation type="journal article" date="2020" name="Fungal Divers.">
        <title>Resolving the Mortierellaceae phylogeny through synthesis of multi-gene phylogenetics and phylogenomics.</title>
        <authorList>
            <person name="Vandepol N."/>
            <person name="Liber J."/>
            <person name="Desiro A."/>
            <person name="Na H."/>
            <person name="Kennedy M."/>
            <person name="Barry K."/>
            <person name="Grigoriev I.V."/>
            <person name="Miller A.N."/>
            <person name="O'Donnell K."/>
            <person name="Stajich J.E."/>
            <person name="Bonito G."/>
        </authorList>
    </citation>
    <scope>NUCLEOTIDE SEQUENCE</scope>
    <source>
        <strain evidence="3">NRRL 2769</strain>
    </source>
</reference>
<sequence length="243" mass="28384">MFPSVTKATSKTLTEAMESSNSTYKLYYFNVHGRGEIFRILWAYGGAKWEELPIDWPAEKKLTPFQCVPVVYETTPDGTVLQICETEVIERYLAKKFNLLGKNEWEQLQIEQIQSSTEGTQYAYHLQVVKGDFEKRAENFRKFYDEHLTRFIEVHENHLKNNGSNGFYVGESLSLADIKATIFIDRMTFLRPKDVQEVVFSAEKTPNLWKVRENVHAHPNIAEWKNSQRHKELSVNTHKTLNF</sequence>
<dbReference type="Gene3D" id="3.40.30.10">
    <property type="entry name" value="Glutaredoxin"/>
    <property type="match status" value="1"/>
</dbReference>
<dbReference type="CDD" id="cd03039">
    <property type="entry name" value="GST_N_Sigma_like"/>
    <property type="match status" value="1"/>
</dbReference>
<keyword evidence="4" id="KW-1185">Reference proteome</keyword>
<evidence type="ECO:0000313" key="3">
    <source>
        <dbReference type="EMBL" id="KAG0000844.1"/>
    </source>
</evidence>
<dbReference type="GO" id="GO:0004364">
    <property type="term" value="F:glutathione transferase activity"/>
    <property type="evidence" value="ECO:0007669"/>
    <property type="project" value="TreeGrafter"/>
</dbReference>
<comment type="caution">
    <text evidence="3">The sequence shown here is derived from an EMBL/GenBank/DDBJ whole genome shotgun (WGS) entry which is preliminary data.</text>
</comment>
<dbReference type="InterPro" id="IPR050213">
    <property type="entry name" value="GST_superfamily"/>
</dbReference>
<proteinExistence type="predicted"/>
<accession>A0A9P6MHC0</accession>
<protein>
    <recommendedName>
        <fullName evidence="5">Glutathione S-transferase</fullName>
    </recommendedName>
</protein>
<dbReference type="GO" id="GO:0006749">
    <property type="term" value="P:glutathione metabolic process"/>
    <property type="evidence" value="ECO:0007669"/>
    <property type="project" value="TreeGrafter"/>
</dbReference>
<dbReference type="InterPro" id="IPR036282">
    <property type="entry name" value="Glutathione-S-Trfase_C_sf"/>
</dbReference>
<dbReference type="InterPro" id="IPR004046">
    <property type="entry name" value="GST_C"/>
</dbReference>
<evidence type="ECO:0000313" key="4">
    <source>
        <dbReference type="Proteomes" id="UP000703661"/>
    </source>
</evidence>
<dbReference type="InterPro" id="IPR036249">
    <property type="entry name" value="Thioredoxin-like_sf"/>
</dbReference>
<dbReference type="PANTHER" id="PTHR11571">
    <property type="entry name" value="GLUTATHIONE S-TRANSFERASE"/>
    <property type="match status" value="1"/>
</dbReference>
<dbReference type="InterPro" id="IPR040079">
    <property type="entry name" value="Glutathione_S-Trfase"/>
</dbReference>
<gene>
    <name evidence="3" type="ORF">BGZ80_006277</name>
</gene>